<organism evidence="4 5">
    <name type="scientific">Luteimonas galliterrae</name>
    <dbReference type="NCBI Taxonomy" id="2940486"/>
    <lineage>
        <taxon>Bacteria</taxon>
        <taxon>Pseudomonadati</taxon>
        <taxon>Pseudomonadota</taxon>
        <taxon>Gammaproteobacteria</taxon>
        <taxon>Lysobacterales</taxon>
        <taxon>Lysobacteraceae</taxon>
        <taxon>Luteimonas</taxon>
    </lineage>
</organism>
<dbReference type="SUPFAM" id="SSF52172">
    <property type="entry name" value="CheY-like"/>
    <property type="match status" value="1"/>
</dbReference>
<keyword evidence="5" id="KW-1185">Reference proteome</keyword>
<comment type="caution">
    <text evidence="4">The sequence shown here is derived from an EMBL/GenBank/DDBJ whole genome shotgun (WGS) entry which is preliminary data.</text>
</comment>
<dbReference type="CDD" id="cd01948">
    <property type="entry name" value="EAL"/>
    <property type="match status" value="1"/>
</dbReference>
<feature type="domain" description="EAL" evidence="3">
    <location>
        <begin position="125"/>
        <end position="378"/>
    </location>
</feature>
<dbReference type="PANTHER" id="PTHR33121">
    <property type="entry name" value="CYCLIC DI-GMP PHOSPHODIESTERASE PDEF"/>
    <property type="match status" value="1"/>
</dbReference>
<dbReference type="Pfam" id="PF00563">
    <property type="entry name" value="EAL"/>
    <property type="match status" value="1"/>
</dbReference>
<dbReference type="SMART" id="SM00448">
    <property type="entry name" value="REC"/>
    <property type="match status" value="1"/>
</dbReference>
<sequence length="380" mass="41526">MMVGIISTLLGDVGFRSLETADNGAAALDRLAAHPIELLICDLNMPGMDGIRLMSHVAALPNRPAIILLSGEDSRVLEVSRQFAEAKGLTILGVLRKPVNFEPLSEALQRYHPVGQASPRDSHEIRLSSDRVLAGLGAGSLRLVYQPKVDMQDGSLVGAEALLRWQDAEHGYVPAPEVIRAAESANLIDALTLSVLERTVHDRAAFLRAGIDINIAFNVSMHNLHNLAIIDQMSEIVAAARDQPECFTLEVTETHLMEDRAHVLEALIRSRLHGFKVAIDDYGTGAATMQFLMQLPSTELKIDRSFVAAAPRSEQGRVLFQSAIELGIRLGQTVIAEGVETEVEARLARELGCHLGQGYFYGRPMELDELIAWTPTHPVE</sequence>
<name>A0ABT0MLT4_9GAMM</name>
<evidence type="ECO:0000256" key="1">
    <source>
        <dbReference type="PROSITE-ProRule" id="PRU00169"/>
    </source>
</evidence>
<protein>
    <submittedName>
        <fullName evidence="4">EAL domain-containing response regulator</fullName>
    </submittedName>
</protein>
<dbReference type="Gene3D" id="3.20.20.450">
    <property type="entry name" value="EAL domain"/>
    <property type="match status" value="1"/>
</dbReference>
<evidence type="ECO:0000313" key="5">
    <source>
        <dbReference type="Proteomes" id="UP001431217"/>
    </source>
</evidence>
<evidence type="ECO:0000313" key="4">
    <source>
        <dbReference type="EMBL" id="MCL1635851.1"/>
    </source>
</evidence>
<dbReference type="Proteomes" id="UP001431217">
    <property type="component" value="Unassembled WGS sequence"/>
</dbReference>
<dbReference type="PANTHER" id="PTHR33121:SF79">
    <property type="entry name" value="CYCLIC DI-GMP PHOSPHODIESTERASE PDED-RELATED"/>
    <property type="match status" value="1"/>
</dbReference>
<keyword evidence="1" id="KW-0597">Phosphoprotein</keyword>
<accession>A0ABT0MLT4</accession>
<reference evidence="4 5" key="1">
    <citation type="submission" date="2022-05" db="EMBL/GenBank/DDBJ databases">
        <title>Luteimonas sp. SX5, whole genome shotgun sequencing project.</title>
        <authorList>
            <person name="Zhao G."/>
            <person name="Shen L."/>
        </authorList>
    </citation>
    <scope>NUCLEOTIDE SEQUENCE [LARGE SCALE GENOMIC DNA]</scope>
    <source>
        <strain evidence="4 5">SX5</strain>
    </source>
</reference>
<dbReference type="InterPro" id="IPR001789">
    <property type="entry name" value="Sig_transdc_resp-reg_receiver"/>
</dbReference>
<dbReference type="Pfam" id="PF00072">
    <property type="entry name" value="Response_reg"/>
    <property type="match status" value="1"/>
</dbReference>
<dbReference type="InterPro" id="IPR011006">
    <property type="entry name" value="CheY-like_superfamily"/>
</dbReference>
<feature type="domain" description="Response regulatory" evidence="2">
    <location>
        <begin position="1"/>
        <end position="112"/>
    </location>
</feature>
<dbReference type="EMBL" id="JAMBEP010000004">
    <property type="protein sequence ID" value="MCL1635851.1"/>
    <property type="molecule type" value="Genomic_DNA"/>
</dbReference>
<dbReference type="PROSITE" id="PS50110">
    <property type="entry name" value="RESPONSE_REGULATORY"/>
    <property type="match status" value="1"/>
</dbReference>
<dbReference type="InterPro" id="IPR001633">
    <property type="entry name" value="EAL_dom"/>
</dbReference>
<gene>
    <name evidence="4" type="ORF">M2650_14570</name>
</gene>
<evidence type="ECO:0000259" key="3">
    <source>
        <dbReference type="PROSITE" id="PS50883"/>
    </source>
</evidence>
<dbReference type="SMART" id="SM00052">
    <property type="entry name" value="EAL"/>
    <property type="match status" value="1"/>
</dbReference>
<dbReference type="InterPro" id="IPR035919">
    <property type="entry name" value="EAL_sf"/>
</dbReference>
<dbReference type="SUPFAM" id="SSF141868">
    <property type="entry name" value="EAL domain-like"/>
    <property type="match status" value="1"/>
</dbReference>
<dbReference type="Gene3D" id="3.40.50.2300">
    <property type="match status" value="1"/>
</dbReference>
<dbReference type="PROSITE" id="PS50883">
    <property type="entry name" value="EAL"/>
    <property type="match status" value="1"/>
</dbReference>
<proteinExistence type="predicted"/>
<evidence type="ECO:0000259" key="2">
    <source>
        <dbReference type="PROSITE" id="PS50110"/>
    </source>
</evidence>
<feature type="modified residue" description="4-aspartylphosphate" evidence="1">
    <location>
        <position position="42"/>
    </location>
</feature>
<dbReference type="InterPro" id="IPR050706">
    <property type="entry name" value="Cyclic-di-GMP_PDE-like"/>
</dbReference>